<protein>
    <submittedName>
        <fullName evidence="1">Tail fiber protein</fullName>
    </submittedName>
</protein>
<comment type="caution">
    <text evidence="1">The sequence shown here is derived from an EMBL/GenBank/DDBJ whole genome shotgun (WGS) entry which is preliminary data.</text>
</comment>
<proteinExistence type="predicted"/>
<accession>A0A229VYP4</accession>
<keyword evidence="2" id="KW-1185">Reference proteome</keyword>
<evidence type="ECO:0000313" key="2">
    <source>
        <dbReference type="Proteomes" id="UP000215433"/>
    </source>
</evidence>
<dbReference type="AlphaFoldDB" id="A0A229VYP4"/>
<dbReference type="EMBL" id="NEWD01000016">
    <property type="protein sequence ID" value="OXN00520.1"/>
    <property type="molecule type" value="Genomic_DNA"/>
</dbReference>
<gene>
    <name evidence="1" type="ORF">Tam10B_1390</name>
</gene>
<evidence type="ECO:0000313" key="1">
    <source>
        <dbReference type="EMBL" id="OXN00520.1"/>
    </source>
</evidence>
<feature type="non-terminal residue" evidence="1">
    <location>
        <position position="1"/>
    </location>
</feature>
<dbReference type="Proteomes" id="UP000215433">
    <property type="component" value="Unassembled WGS sequence"/>
</dbReference>
<organism evidence="1 2">
    <name type="scientific">Bifidobacterium vansinderenii</name>
    <dbReference type="NCBI Taxonomy" id="1984871"/>
    <lineage>
        <taxon>Bacteria</taxon>
        <taxon>Bacillati</taxon>
        <taxon>Actinomycetota</taxon>
        <taxon>Actinomycetes</taxon>
        <taxon>Bifidobacteriales</taxon>
        <taxon>Bifidobacteriaceae</taxon>
        <taxon>Bifidobacterium</taxon>
    </lineage>
</organism>
<name>A0A229VYP4_9BIFI</name>
<sequence>KQEDLIKSTEDKLRELQQQGGVKATLHGYGGLRFDIDDRVTGRNNRLGITVTVPVTKKIVKVSRGVMSVSYECGDKAAGQSVSLSGSGETGGGGTGGMSYVAGDGIRISSDRVISADVTQSKLDGVQATAEQAEKTASGFSAQIGLAQQDARNALAAANESVRTLNGTAPIHVWRSDDKASATIWADTVTTTADGMMSSTDKAKLDGLENYSLPVATQQALGGVKPDGATITITPDGTITAHGTGSGGSMYWPIGSIYQNTTGTNPGLIFGGTWERRPSLGAYTWEKTADDTTTVHSALGSGALGAMTLGGEA</sequence>
<reference evidence="1 2" key="1">
    <citation type="submission" date="2017-05" db="EMBL/GenBank/DDBJ databases">
        <title>Bifidobacterium vansinderenii sp. nov.</title>
        <authorList>
            <person name="Lugli G.A."/>
            <person name="Duranti S."/>
            <person name="Mangifesta M."/>
        </authorList>
    </citation>
    <scope>NUCLEOTIDE SEQUENCE [LARGE SCALE GENOMIC DNA]</scope>
    <source>
        <strain evidence="1 2">Tam10B</strain>
    </source>
</reference>